<sequence>MKRSVYTEHFTATSRHGRFSVSTSSACCCCCCCCPALKLRMGGRDKYGQISVLSKGSTLPHAAF</sequence>
<dbReference type="AlphaFoldDB" id="A0A5B7EID3"/>
<name>A0A5B7EID3_PORTR</name>
<accession>A0A5B7EID3</accession>
<evidence type="ECO:0000313" key="1">
    <source>
        <dbReference type="EMBL" id="MPC34250.1"/>
    </source>
</evidence>
<keyword evidence="2" id="KW-1185">Reference proteome</keyword>
<reference evidence="1 2" key="1">
    <citation type="submission" date="2019-05" db="EMBL/GenBank/DDBJ databases">
        <title>Another draft genome of Portunus trituberculatus and its Hox gene families provides insights of decapod evolution.</title>
        <authorList>
            <person name="Jeong J.-H."/>
            <person name="Song I."/>
            <person name="Kim S."/>
            <person name="Choi T."/>
            <person name="Kim D."/>
            <person name="Ryu S."/>
            <person name="Kim W."/>
        </authorList>
    </citation>
    <scope>NUCLEOTIDE SEQUENCE [LARGE SCALE GENOMIC DNA]</scope>
    <source>
        <tissue evidence="1">Muscle</tissue>
    </source>
</reference>
<protein>
    <submittedName>
        <fullName evidence="1">Uncharacterized protein</fullName>
    </submittedName>
</protein>
<evidence type="ECO:0000313" key="2">
    <source>
        <dbReference type="Proteomes" id="UP000324222"/>
    </source>
</evidence>
<dbReference type="EMBL" id="VSRR010003014">
    <property type="protein sequence ID" value="MPC34250.1"/>
    <property type="molecule type" value="Genomic_DNA"/>
</dbReference>
<dbReference type="Proteomes" id="UP000324222">
    <property type="component" value="Unassembled WGS sequence"/>
</dbReference>
<proteinExistence type="predicted"/>
<comment type="caution">
    <text evidence="1">The sequence shown here is derived from an EMBL/GenBank/DDBJ whole genome shotgun (WGS) entry which is preliminary data.</text>
</comment>
<organism evidence="1 2">
    <name type="scientific">Portunus trituberculatus</name>
    <name type="common">Swimming crab</name>
    <name type="synonym">Neptunus trituberculatus</name>
    <dbReference type="NCBI Taxonomy" id="210409"/>
    <lineage>
        <taxon>Eukaryota</taxon>
        <taxon>Metazoa</taxon>
        <taxon>Ecdysozoa</taxon>
        <taxon>Arthropoda</taxon>
        <taxon>Crustacea</taxon>
        <taxon>Multicrustacea</taxon>
        <taxon>Malacostraca</taxon>
        <taxon>Eumalacostraca</taxon>
        <taxon>Eucarida</taxon>
        <taxon>Decapoda</taxon>
        <taxon>Pleocyemata</taxon>
        <taxon>Brachyura</taxon>
        <taxon>Eubrachyura</taxon>
        <taxon>Portunoidea</taxon>
        <taxon>Portunidae</taxon>
        <taxon>Portuninae</taxon>
        <taxon>Portunus</taxon>
    </lineage>
</organism>
<gene>
    <name evidence="1" type="ORF">E2C01_027634</name>
</gene>